<feature type="transmembrane region" description="Helical" evidence="1">
    <location>
        <begin position="130"/>
        <end position="150"/>
    </location>
</feature>
<dbReference type="AlphaFoldDB" id="A0AA96V1J9"/>
<proteinExistence type="predicted"/>
<dbReference type="RefSeq" id="WP_316557335.1">
    <property type="nucleotide sequence ID" value="NZ_CP131059.1"/>
</dbReference>
<dbReference type="GeneID" id="85196089"/>
<evidence type="ECO:0000313" key="3">
    <source>
        <dbReference type="Proteomes" id="UP001302978"/>
    </source>
</evidence>
<evidence type="ECO:0000256" key="1">
    <source>
        <dbReference type="SAM" id="Phobius"/>
    </source>
</evidence>
<reference evidence="2 3" key="1">
    <citation type="submission" date="2023-07" db="EMBL/GenBank/DDBJ databases">
        <title>Closed genoem sequence of Methanomicrococcus sp. Hf6.</title>
        <authorList>
            <person name="Poehlein A."/>
            <person name="Protasov E."/>
            <person name="Platt K."/>
            <person name="Reeh H."/>
            <person name="Daniel R."/>
            <person name="Brune A."/>
        </authorList>
    </citation>
    <scope>NUCLEOTIDE SEQUENCE [LARGE SCALE GENOMIC DNA]</scope>
    <source>
        <strain evidence="2 3">Hf6</strain>
    </source>
</reference>
<evidence type="ECO:0000313" key="2">
    <source>
        <dbReference type="EMBL" id="WNY24160.1"/>
    </source>
</evidence>
<name>A0AA96V1J9_9EURY</name>
<keyword evidence="1" id="KW-1133">Transmembrane helix</keyword>
<keyword evidence="1" id="KW-0472">Membrane</keyword>
<keyword evidence="3" id="KW-1185">Reference proteome</keyword>
<accession>A0AA96V1J9</accession>
<organism evidence="2 3">
    <name type="scientific">Methanimicrococcus hongohii</name>
    <dbReference type="NCBI Taxonomy" id="3028295"/>
    <lineage>
        <taxon>Archaea</taxon>
        <taxon>Methanobacteriati</taxon>
        <taxon>Methanobacteriota</taxon>
        <taxon>Stenosarchaea group</taxon>
        <taxon>Methanomicrobia</taxon>
        <taxon>Methanosarcinales</taxon>
        <taxon>Methanosarcinaceae</taxon>
        <taxon>Methanimicrococcus</taxon>
    </lineage>
</organism>
<protein>
    <submittedName>
        <fullName evidence="2">Uncharacterized protein</fullName>
    </submittedName>
</protein>
<feature type="transmembrane region" description="Helical" evidence="1">
    <location>
        <begin position="38"/>
        <end position="56"/>
    </location>
</feature>
<feature type="transmembrane region" description="Helical" evidence="1">
    <location>
        <begin position="93"/>
        <end position="118"/>
    </location>
</feature>
<gene>
    <name evidence="2" type="ORF">MmiHf6_14890</name>
</gene>
<sequence>MNLNVRKEVLDSTLFIFLLFIYVLILYLMFIGVQNSSISLAFAFFILFASVIYALLSKNIVSSFLIGFLLWPIYLVFNMFQSFPEYGNIFDLFAAYFGTIGWTLVMSIIWGLPGYFLAQHLDNKNRKMMLIAFGIMFFIITFVIYIFIMLD</sequence>
<dbReference type="Proteomes" id="UP001302978">
    <property type="component" value="Chromosome"/>
</dbReference>
<dbReference type="EMBL" id="CP131059">
    <property type="protein sequence ID" value="WNY24160.1"/>
    <property type="molecule type" value="Genomic_DNA"/>
</dbReference>
<feature type="transmembrane region" description="Helical" evidence="1">
    <location>
        <begin position="12"/>
        <end position="32"/>
    </location>
</feature>
<dbReference type="KEGG" id="mehf:MmiHf6_14890"/>
<keyword evidence="1" id="KW-0812">Transmembrane</keyword>
<feature type="transmembrane region" description="Helical" evidence="1">
    <location>
        <begin position="63"/>
        <end position="81"/>
    </location>
</feature>